<dbReference type="PRINTS" id="PR00394">
    <property type="entry name" value="RHSPROTEIN"/>
</dbReference>
<dbReference type="InterPro" id="IPR045351">
    <property type="entry name" value="DUF6531"/>
</dbReference>
<dbReference type="KEGG" id="tvl:FAZ95_36110"/>
<proteinExistence type="predicted"/>
<dbReference type="EMBL" id="CP040078">
    <property type="protein sequence ID" value="QCP54368.1"/>
    <property type="molecule type" value="Genomic_DNA"/>
</dbReference>
<dbReference type="Pfam" id="PF05593">
    <property type="entry name" value="RHS_repeat"/>
    <property type="match status" value="3"/>
</dbReference>
<evidence type="ECO:0000256" key="1">
    <source>
        <dbReference type="ARBA" id="ARBA00022737"/>
    </source>
</evidence>
<feature type="domain" description="Teneurin-like YD-shell" evidence="3">
    <location>
        <begin position="668"/>
        <end position="775"/>
    </location>
</feature>
<evidence type="ECO:0000313" key="5">
    <source>
        <dbReference type="Proteomes" id="UP000298656"/>
    </source>
</evidence>
<evidence type="ECO:0000259" key="3">
    <source>
        <dbReference type="Pfam" id="PF25023"/>
    </source>
</evidence>
<keyword evidence="5" id="KW-1185">Reference proteome</keyword>
<feature type="domain" description="DUF6531" evidence="2">
    <location>
        <begin position="307"/>
        <end position="386"/>
    </location>
</feature>
<dbReference type="NCBIfam" id="TIGR01643">
    <property type="entry name" value="YD_repeat_2x"/>
    <property type="match status" value="7"/>
</dbReference>
<feature type="domain" description="Teneurin-like YD-shell" evidence="3">
    <location>
        <begin position="1053"/>
        <end position="1330"/>
    </location>
</feature>
<dbReference type="RefSeq" id="WP_137337135.1">
    <property type="nucleotide sequence ID" value="NZ_CP040078.1"/>
</dbReference>
<dbReference type="Gene3D" id="2.60.200.60">
    <property type="match status" value="1"/>
</dbReference>
<dbReference type="InterPro" id="IPR006530">
    <property type="entry name" value="YD"/>
</dbReference>
<keyword evidence="1" id="KW-0677">Repeat</keyword>
<gene>
    <name evidence="4" type="ORF">FAZ95_36110</name>
</gene>
<name>A0A4P8IY69_9BURK</name>
<evidence type="ECO:0000259" key="2">
    <source>
        <dbReference type="Pfam" id="PF20148"/>
    </source>
</evidence>
<dbReference type="Proteomes" id="UP000298656">
    <property type="component" value="Chromosome 2"/>
</dbReference>
<dbReference type="OrthoDB" id="5445630at2"/>
<dbReference type="InterPro" id="IPR056823">
    <property type="entry name" value="TEN-like_YD-shell"/>
</dbReference>
<organism evidence="4 5">
    <name type="scientific">Trinickia violacea</name>
    <dbReference type="NCBI Taxonomy" id="2571746"/>
    <lineage>
        <taxon>Bacteria</taxon>
        <taxon>Pseudomonadati</taxon>
        <taxon>Pseudomonadota</taxon>
        <taxon>Betaproteobacteria</taxon>
        <taxon>Burkholderiales</taxon>
        <taxon>Burkholderiaceae</taxon>
        <taxon>Trinickia</taxon>
    </lineage>
</organism>
<dbReference type="Gene3D" id="2.180.10.10">
    <property type="entry name" value="RHS repeat-associated core"/>
    <property type="match status" value="2"/>
</dbReference>
<sequence length="1472" mass="164522">MGDLWAAREGDALLHTSPWADLVGGVLEVAANIAVQWAATALVAAAIGVEVASLSCGTILAIGLVVAAGLVATGLGDRISGWCQDIGNALFPPTVQAHIATGSKDTRINGKPAARAAGILLTEDQIAALEKAAQDAPPKEQSIIDIAGAWLQWGKEFVSQMVQPTVASPEPAIPCDEDKILCDKHPSPVPKEYLAEGVKRVTINAQPAGRSGARSTCEAKIVDAPANGADVSPDVRIGGPLAVVREIRSGKEPVALAIGIVMAFMGKGNMLSKAGCFLVGLGLNLITQKAGEALRSMWQRASNAVSQPVNAATGAKYLAGDEDRDFSLPGRFPLVWQRVYNSQDTRMEGLFGAGWSVPLEVSVERTPGASDPDRWTYIDETGRRLDMQPVRSGEGFRSPGEGLGVRRSDAGQWLVESDDGVYRVFAPDPRDAGRQRLVLLGDRNRNALRLHYDDDGRIVRIMDNPQTLCVLLHYDERTHRRRVARIERRYGESLRDTVVLAQYRYDAAGDLAEVLDAAGHTLRQFAYDKGRRMVMHRLRAGLVCHYRWGHFVGPTGEEWRVTEHWTDSGDHYWLDHDPVARRLTVSDSLGRTSRHEWNAQYQVTRYEDELGQVSCFEWNDERQLVSMTDAQGGVWRWSYDDAGRLASSTDPLGRVTQTQWHPAWSLPLMELDAAGQPWRYVYDDRGNSVMEIDPLMQRTVIRYDAWGQPVQITDARGGNRVLQWTNDGQLARHTDCSGSQTSFYYDNRGLLECVTDAEGNSSRYRYDALGRLSRVIRADGSEDRFTLDASGQLVARTDALAKSTRYTRDAHGRVVERIDAAGHCVRFEYDAYGRLNALVNANGERYGFGYDVCDRVVEQIGLDGLCQQTDYDALGQTIATRWVVGTMAQMEHRYVRDAVGRLTRRVTSQDVTDYRHDVADNLLEIRRTLPADGERDPEGKAEVISFAYDALGQLLEETTSHGTLLHAYDELGNRTSTMLPDGSTVNLLYYGSGHLHQINVDGQTVSDIERDRLHREVLRSQGRLSTRSLYDARGRVSRRQSYREMRGIVPDSVIDRRYGYDGLSRLVNKHHTLQGQTAFGYDGEGLITECRNDGYYGTWRYDAAANLLDETQRGGERSNVIRFNRVLAMRGRRYSYDAYGRMSHRDTVDGMQRYRYDAHHRLVEARVERTGLPERRYGYEYDALGRRTAKYQIDADGQRHSYVRFLWDGMRLCQEMRLNGSVSVYLYNGVGSYEPLARLDAEGDSSKRNTLYYHTDVNGAPEELTDASGEIVWRTQYQIWGNTVVETAVEEYRPQQNLRYQGQYLDRETGLHYNLFRYYDPDMGRFITPDPIGLAGGLNLYQYAPNPISWIDPWGLETCRLTAKQKRAMGPAPAGMKDPHYHHIVRENAPSNWNATSRQHILDSQSILDKHGIGLNDDARNFTWAQNGGGNHTQAAAEKVFNTLSAADASGGKPAVESALKNMGEQMKQGTF</sequence>
<dbReference type="InterPro" id="IPR022385">
    <property type="entry name" value="Rhs_assc_core"/>
</dbReference>
<dbReference type="NCBIfam" id="TIGR03696">
    <property type="entry name" value="Rhs_assc_core"/>
    <property type="match status" value="1"/>
</dbReference>
<dbReference type="InterPro" id="IPR050708">
    <property type="entry name" value="T6SS_VgrG/RHS"/>
</dbReference>
<dbReference type="SUPFAM" id="SSF82171">
    <property type="entry name" value="DPP6 N-terminal domain-like"/>
    <property type="match status" value="1"/>
</dbReference>
<protein>
    <submittedName>
        <fullName evidence="4">Type IV secretion protein Rhs</fullName>
    </submittedName>
</protein>
<reference evidence="4 5" key="1">
    <citation type="submission" date="2019-05" db="EMBL/GenBank/DDBJ databases">
        <title>Burkholderia sp. DHOD12, isolated from subtropical forest soil.</title>
        <authorList>
            <person name="Gao Z.-H."/>
            <person name="Qiu L.-H."/>
        </authorList>
    </citation>
    <scope>NUCLEOTIDE SEQUENCE [LARGE SCALE GENOMIC DNA]</scope>
    <source>
        <strain evidence="4 5">DHOD12</strain>
    </source>
</reference>
<dbReference type="Pfam" id="PF20148">
    <property type="entry name" value="DUF6531"/>
    <property type="match status" value="1"/>
</dbReference>
<dbReference type="CDD" id="cd14742">
    <property type="entry name" value="PAAR_RHS"/>
    <property type="match status" value="1"/>
</dbReference>
<accession>A0A4P8IY69</accession>
<dbReference type="PANTHER" id="PTHR32305">
    <property type="match status" value="1"/>
</dbReference>
<evidence type="ECO:0000313" key="4">
    <source>
        <dbReference type="EMBL" id="QCP54368.1"/>
    </source>
</evidence>
<dbReference type="PANTHER" id="PTHR32305:SF15">
    <property type="entry name" value="PROTEIN RHSA-RELATED"/>
    <property type="match status" value="1"/>
</dbReference>
<dbReference type="Pfam" id="PF25023">
    <property type="entry name" value="TEN_YD-shell"/>
    <property type="match status" value="2"/>
</dbReference>
<dbReference type="InterPro" id="IPR031325">
    <property type="entry name" value="RHS_repeat"/>
</dbReference>